<dbReference type="InParanoid" id="W4K5E0"/>
<evidence type="ECO:0000313" key="1">
    <source>
        <dbReference type="EMBL" id="ETW80964.1"/>
    </source>
</evidence>
<organism evidence="1 2">
    <name type="scientific">Heterobasidion irregulare (strain TC 32-1)</name>
    <dbReference type="NCBI Taxonomy" id="747525"/>
    <lineage>
        <taxon>Eukaryota</taxon>
        <taxon>Fungi</taxon>
        <taxon>Dikarya</taxon>
        <taxon>Basidiomycota</taxon>
        <taxon>Agaricomycotina</taxon>
        <taxon>Agaricomycetes</taxon>
        <taxon>Russulales</taxon>
        <taxon>Bondarzewiaceae</taxon>
        <taxon>Heterobasidion</taxon>
        <taxon>Heterobasidion annosum species complex</taxon>
    </lineage>
</organism>
<dbReference type="eggNOG" id="ENOG502SZDB">
    <property type="taxonomic scope" value="Eukaryota"/>
</dbReference>
<sequence length="102" mass="11262">MSSKSKSNPFALEDTLRDLALLRVSDLDLSSLLTATTSPKTPVQPEGQSEVDISVELSYEFAREARKAIQIQNREGVDVQGERVEEARSKLEGVLHGLEDFS</sequence>
<dbReference type="OrthoDB" id="3227556at2759"/>
<dbReference type="GeneID" id="20665818"/>
<accession>W4K5E0</accession>
<dbReference type="EMBL" id="KI925459">
    <property type="protein sequence ID" value="ETW80964.1"/>
    <property type="molecule type" value="Genomic_DNA"/>
</dbReference>
<evidence type="ECO:0000313" key="2">
    <source>
        <dbReference type="Proteomes" id="UP000030671"/>
    </source>
</evidence>
<protein>
    <submittedName>
        <fullName evidence="1">Uncharacterized protein</fullName>
    </submittedName>
</protein>
<dbReference type="KEGG" id="hir:HETIRDRAFT_102028"/>
<reference evidence="1 2" key="1">
    <citation type="journal article" date="2012" name="New Phytol.">
        <title>Insight into trade-off between wood decay and parasitism from the genome of a fungal forest pathogen.</title>
        <authorList>
            <person name="Olson A."/>
            <person name="Aerts A."/>
            <person name="Asiegbu F."/>
            <person name="Belbahri L."/>
            <person name="Bouzid O."/>
            <person name="Broberg A."/>
            <person name="Canback B."/>
            <person name="Coutinho P.M."/>
            <person name="Cullen D."/>
            <person name="Dalman K."/>
            <person name="Deflorio G."/>
            <person name="van Diepen L.T."/>
            <person name="Dunand C."/>
            <person name="Duplessis S."/>
            <person name="Durling M."/>
            <person name="Gonthier P."/>
            <person name="Grimwood J."/>
            <person name="Fossdal C.G."/>
            <person name="Hansson D."/>
            <person name="Henrissat B."/>
            <person name="Hietala A."/>
            <person name="Himmelstrand K."/>
            <person name="Hoffmeister D."/>
            <person name="Hogberg N."/>
            <person name="James T.Y."/>
            <person name="Karlsson M."/>
            <person name="Kohler A."/>
            <person name="Kues U."/>
            <person name="Lee Y.H."/>
            <person name="Lin Y.C."/>
            <person name="Lind M."/>
            <person name="Lindquist E."/>
            <person name="Lombard V."/>
            <person name="Lucas S."/>
            <person name="Lunden K."/>
            <person name="Morin E."/>
            <person name="Murat C."/>
            <person name="Park J."/>
            <person name="Raffaello T."/>
            <person name="Rouze P."/>
            <person name="Salamov A."/>
            <person name="Schmutz J."/>
            <person name="Solheim H."/>
            <person name="Stahlberg J."/>
            <person name="Velez H."/>
            <person name="de Vries R.P."/>
            <person name="Wiebenga A."/>
            <person name="Woodward S."/>
            <person name="Yakovlev I."/>
            <person name="Garbelotto M."/>
            <person name="Martin F."/>
            <person name="Grigoriev I.V."/>
            <person name="Stenlid J."/>
        </authorList>
    </citation>
    <scope>NUCLEOTIDE SEQUENCE [LARGE SCALE GENOMIC DNA]</scope>
    <source>
        <strain evidence="1 2">TC 32-1</strain>
    </source>
</reference>
<dbReference type="Proteomes" id="UP000030671">
    <property type="component" value="Unassembled WGS sequence"/>
</dbReference>
<name>W4K5E0_HETIT</name>
<dbReference type="AlphaFoldDB" id="W4K5E0"/>
<keyword evidence="2" id="KW-1185">Reference proteome</keyword>
<dbReference type="HOGENOM" id="CLU_169800_0_0_1"/>
<gene>
    <name evidence="1" type="ORF">HETIRDRAFT_102028</name>
</gene>
<proteinExistence type="predicted"/>
<dbReference type="RefSeq" id="XP_009547650.1">
    <property type="nucleotide sequence ID" value="XM_009549355.1"/>
</dbReference>